<protein>
    <submittedName>
        <fullName evidence="1">Uncharacterized protein</fullName>
    </submittedName>
</protein>
<gene>
    <name evidence="1" type="ORF">V8G54_012919</name>
</gene>
<dbReference type="EMBL" id="CP144697">
    <property type="protein sequence ID" value="WVZ15353.1"/>
    <property type="molecule type" value="Genomic_DNA"/>
</dbReference>
<organism evidence="1 2">
    <name type="scientific">Vigna mungo</name>
    <name type="common">Black gram</name>
    <name type="synonym">Phaseolus mungo</name>
    <dbReference type="NCBI Taxonomy" id="3915"/>
    <lineage>
        <taxon>Eukaryota</taxon>
        <taxon>Viridiplantae</taxon>
        <taxon>Streptophyta</taxon>
        <taxon>Embryophyta</taxon>
        <taxon>Tracheophyta</taxon>
        <taxon>Spermatophyta</taxon>
        <taxon>Magnoliopsida</taxon>
        <taxon>eudicotyledons</taxon>
        <taxon>Gunneridae</taxon>
        <taxon>Pentapetalae</taxon>
        <taxon>rosids</taxon>
        <taxon>fabids</taxon>
        <taxon>Fabales</taxon>
        <taxon>Fabaceae</taxon>
        <taxon>Papilionoideae</taxon>
        <taxon>50 kb inversion clade</taxon>
        <taxon>NPAAA clade</taxon>
        <taxon>indigoferoid/millettioid clade</taxon>
        <taxon>Phaseoleae</taxon>
        <taxon>Vigna</taxon>
    </lineage>
</organism>
<evidence type="ECO:0000313" key="1">
    <source>
        <dbReference type="EMBL" id="WVZ15353.1"/>
    </source>
</evidence>
<sequence>MAAHANQRRIAAQEIRNMGLTNMGLATAGTVNQPVNLDALRKRTAAAAGTMFVGVGQTLSVLDYENDTPGDNLAFGMALYDATMATTHLGAAGSVLSILRQLWRNLRLCINRVTGIRLIRVKVPSDVETLDVKKFTAAEMLVFSGYFMILLFRNVSNNKYDNFFNERIAEMKALVGIPKNQELLPVFPWERADAVKTILGANTSFCRSVIECLIEETKVGDQTGKLADYVLDKISWAGMTSYRWIFECLMLTNSPV</sequence>
<name>A0AAQ3NVV0_VIGMU</name>
<dbReference type="AlphaFoldDB" id="A0AAQ3NVV0"/>
<dbReference type="Proteomes" id="UP001374535">
    <property type="component" value="Chromosome 4"/>
</dbReference>
<keyword evidence="2" id="KW-1185">Reference proteome</keyword>
<proteinExistence type="predicted"/>
<accession>A0AAQ3NVV0</accession>
<evidence type="ECO:0000313" key="2">
    <source>
        <dbReference type="Proteomes" id="UP001374535"/>
    </source>
</evidence>
<reference evidence="1 2" key="1">
    <citation type="journal article" date="2023" name="Life. Sci Alliance">
        <title>Evolutionary insights into 3D genome organization and epigenetic landscape of Vigna mungo.</title>
        <authorList>
            <person name="Junaid A."/>
            <person name="Singh B."/>
            <person name="Bhatia S."/>
        </authorList>
    </citation>
    <scope>NUCLEOTIDE SEQUENCE [LARGE SCALE GENOMIC DNA]</scope>
    <source>
        <strain evidence="1">Urdbean</strain>
    </source>
</reference>